<keyword evidence="5" id="KW-0415">Karyogamy</keyword>
<evidence type="ECO:0000256" key="6">
    <source>
        <dbReference type="ARBA" id="ARBA00022692"/>
    </source>
</evidence>
<dbReference type="AlphaFoldDB" id="A0A9P6U234"/>
<dbReference type="GO" id="GO:0048288">
    <property type="term" value="P:nuclear membrane fusion involved in karyogamy"/>
    <property type="evidence" value="ECO:0007669"/>
    <property type="project" value="InterPro"/>
</dbReference>
<organism evidence="13 14">
    <name type="scientific">Actinomortierella ambigua</name>
    <dbReference type="NCBI Taxonomy" id="1343610"/>
    <lineage>
        <taxon>Eukaryota</taxon>
        <taxon>Fungi</taxon>
        <taxon>Fungi incertae sedis</taxon>
        <taxon>Mucoromycota</taxon>
        <taxon>Mortierellomycotina</taxon>
        <taxon>Mortierellomycetes</taxon>
        <taxon>Mortierellales</taxon>
        <taxon>Mortierellaceae</taxon>
        <taxon>Actinomortierella</taxon>
    </lineage>
</organism>
<comment type="function">
    <text evidence="1">Required for nuclear membrane fusion during karyogamy.</text>
</comment>
<keyword evidence="9" id="KW-1133">Transmembrane helix</keyword>
<evidence type="ECO:0000256" key="10">
    <source>
        <dbReference type="ARBA" id="ARBA00023136"/>
    </source>
</evidence>
<evidence type="ECO:0000256" key="7">
    <source>
        <dbReference type="ARBA" id="ARBA00022729"/>
    </source>
</evidence>
<keyword evidence="11" id="KW-0325">Glycoprotein</keyword>
<evidence type="ECO:0000256" key="8">
    <source>
        <dbReference type="ARBA" id="ARBA00022824"/>
    </source>
</evidence>
<dbReference type="GO" id="GO:0000742">
    <property type="term" value="P:karyogamy involved in conjugation with cellular fusion"/>
    <property type="evidence" value="ECO:0007669"/>
    <property type="project" value="InterPro"/>
</dbReference>
<comment type="subcellular location">
    <subcellularLocation>
        <location evidence="3">Endoplasmic reticulum membrane</location>
    </subcellularLocation>
    <subcellularLocation>
        <location evidence="2">Nucleus membrane</location>
    </subcellularLocation>
</comment>
<keyword evidence="14" id="KW-1185">Reference proteome</keyword>
<dbReference type="EMBL" id="JAAAJB010000415">
    <property type="protein sequence ID" value="KAG0256301.1"/>
    <property type="molecule type" value="Genomic_DNA"/>
</dbReference>
<evidence type="ECO:0000256" key="5">
    <source>
        <dbReference type="ARBA" id="ARBA00022459"/>
    </source>
</evidence>
<comment type="similarity">
    <text evidence="4">Belongs to the KAR5 family.</text>
</comment>
<evidence type="ECO:0000256" key="4">
    <source>
        <dbReference type="ARBA" id="ARBA00010473"/>
    </source>
</evidence>
<name>A0A9P6U234_9FUNG</name>
<keyword evidence="8" id="KW-0256">Endoplasmic reticulum</keyword>
<dbReference type="GO" id="GO:0005789">
    <property type="term" value="C:endoplasmic reticulum membrane"/>
    <property type="evidence" value="ECO:0007669"/>
    <property type="project" value="UniProtKB-SubCell"/>
</dbReference>
<protein>
    <submittedName>
        <fullName evidence="13">Uncharacterized protein</fullName>
    </submittedName>
</protein>
<evidence type="ECO:0000313" key="14">
    <source>
        <dbReference type="Proteomes" id="UP000807716"/>
    </source>
</evidence>
<evidence type="ECO:0000256" key="9">
    <source>
        <dbReference type="ARBA" id="ARBA00022989"/>
    </source>
</evidence>
<evidence type="ECO:0000256" key="3">
    <source>
        <dbReference type="ARBA" id="ARBA00004586"/>
    </source>
</evidence>
<reference evidence="13" key="1">
    <citation type="journal article" date="2020" name="Fungal Divers.">
        <title>Resolving the Mortierellaceae phylogeny through synthesis of multi-gene phylogenetics and phylogenomics.</title>
        <authorList>
            <person name="Vandepol N."/>
            <person name="Liber J."/>
            <person name="Desiro A."/>
            <person name="Na H."/>
            <person name="Kennedy M."/>
            <person name="Barry K."/>
            <person name="Grigoriev I.V."/>
            <person name="Miller A.N."/>
            <person name="O'Donnell K."/>
            <person name="Stajich J.E."/>
            <person name="Bonito G."/>
        </authorList>
    </citation>
    <scope>NUCLEOTIDE SEQUENCE</scope>
    <source>
        <strain evidence="13">BC1065</strain>
    </source>
</reference>
<evidence type="ECO:0000256" key="11">
    <source>
        <dbReference type="ARBA" id="ARBA00023180"/>
    </source>
</evidence>
<dbReference type="GO" id="GO:0031965">
    <property type="term" value="C:nuclear membrane"/>
    <property type="evidence" value="ECO:0007669"/>
    <property type="project" value="UniProtKB-SubCell"/>
</dbReference>
<evidence type="ECO:0000256" key="1">
    <source>
        <dbReference type="ARBA" id="ARBA00003389"/>
    </source>
</evidence>
<dbReference type="OrthoDB" id="5311848at2759"/>
<keyword evidence="12" id="KW-0539">Nucleus</keyword>
<dbReference type="Proteomes" id="UP000807716">
    <property type="component" value="Unassembled WGS sequence"/>
</dbReference>
<sequence>REIDIHSLLRVSHGGDYHPNIVRLDYVLEEPEVFTLVMAAAAAREAGLEVELATRDNEHQNHQRWLEQCVADLDHFASKHPQTNNSRNQDPTACPVCLLAEQELELSGEPLTALALARVPQLWTSYSGNLREVKVMCMAVRSSLERDELRALHGNITRAQLVQSRLIEEQQRMLDEARVRDSNHVKDILDMQATVKDGILQIKSTTGTLLDSLRGMIDYLQKVHSNAQEDLSRREHEIVSFVSLRDTLFQDYNQRLTTNIEALCTITDAVKQSIDASAERTQQLNSYGIQLQLEENIIEANQKTQSLSSNAMAGFMELESILQSHSSSMVQTTRSALESVARELSAFATTQSKTMDSQTKMANVRFRCLFYQD</sequence>
<feature type="non-terminal residue" evidence="13">
    <location>
        <position position="1"/>
    </location>
</feature>
<accession>A0A9P6U234</accession>
<evidence type="ECO:0000313" key="13">
    <source>
        <dbReference type="EMBL" id="KAG0256301.1"/>
    </source>
</evidence>
<evidence type="ECO:0000256" key="2">
    <source>
        <dbReference type="ARBA" id="ARBA00004126"/>
    </source>
</evidence>
<evidence type="ECO:0000256" key="12">
    <source>
        <dbReference type="ARBA" id="ARBA00023242"/>
    </source>
</evidence>
<keyword evidence="6" id="KW-0812">Transmembrane</keyword>
<keyword evidence="7" id="KW-0732">Signal</keyword>
<dbReference type="PANTHER" id="PTHR28012:SF1">
    <property type="entry name" value="NUCLEAR FUSION PROTEIN KAR5"/>
    <property type="match status" value="1"/>
</dbReference>
<keyword evidence="10" id="KW-0472">Membrane</keyword>
<dbReference type="InterPro" id="IPR007292">
    <property type="entry name" value="Nuclear_fusion_Kar5"/>
</dbReference>
<gene>
    <name evidence="13" type="ORF">DFQ27_005778</name>
</gene>
<comment type="caution">
    <text evidence="13">The sequence shown here is derived from an EMBL/GenBank/DDBJ whole genome shotgun (WGS) entry which is preliminary data.</text>
</comment>
<dbReference type="PANTHER" id="PTHR28012">
    <property type="entry name" value="NUCLEAR FUSION PROTEIN KAR5"/>
    <property type="match status" value="1"/>
</dbReference>
<proteinExistence type="inferred from homology"/>